<evidence type="ECO:0000256" key="3">
    <source>
        <dbReference type="ARBA" id="ARBA00023285"/>
    </source>
</evidence>
<dbReference type="HAMAP" id="MF_00601">
    <property type="entry name" value="EutC"/>
    <property type="match status" value="1"/>
</dbReference>
<comment type="catalytic activity">
    <reaction evidence="5">
        <text>ethanolamine = acetaldehyde + NH4(+)</text>
        <dbReference type="Rhea" id="RHEA:15313"/>
        <dbReference type="ChEBI" id="CHEBI:15343"/>
        <dbReference type="ChEBI" id="CHEBI:28938"/>
        <dbReference type="ChEBI" id="CHEBI:57603"/>
        <dbReference type="EC" id="4.3.1.7"/>
    </reaction>
</comment>
<dbReference type="AlphaFoldDB" id="A0A7K0KGK6"/>
<dbReference type="Gene3D" id="3.40.50.11240">
    <property type="entry name" value="Ethanolamine ammonia-lyase light chain (EutC)"/>
    <property type="match status" value="1"/>
</dbReference>
<comment type="caution">
    <text evidence="6">The sequence shown here is derived from an EMBL/GenBank/DDBJ whole genome shotgun (WGS) entry which is preliminary data.</text>
</comment>
<dbReference type="RefSeq" id="WP_154534648.1">
    <property type="nucleotide sequence ID" value="NZ_VUNG01000027.1"/>
</dbReference>
<dbReference type="InterPro" id="IPR042255">
    <property type="entry name" value="EutC_N"/>
</dbReference>
<dbReference type="PIRSF" id="PIRSF018982">
    <property type="entry name" value="EutC"/>
    <property type="match status" value="1"/>
</dbReference>
<dbReference type="NCBIfam" id="NF003971">
    <property type="entry name" value="PRK05465.1"/>
    <property type="match status" value="1"/>
</dbReference>
<protein>
    <recommendedName>
        <fullName evidence="5">Ethanolamine ammonia-lyase small subunit</fullName>
        <shortName evidence="5">EAL small subunit</shortName>
        <ecNumber evidence="5">4.3.1.7</ecNumber>
    </recommendedName>
</protein>
<comment type="subunit">
    <text evidence="5">The basic unit is a heterodimer which dimerizes to form tetramers. The heterotetramers trimerize; 6 large subunits form a core ring with 6 small subunits projecting outwards.</text>
</comment>
<reference evidence="6 7" key="1">
    <citation type="submission" date="2019-08" db="EMBL/GenBank/DDBJ databases">
        <title>In-depth cultivation of the pig gut microbiome towards novel bacterial diversity and tailored functional studies.</title>
        <authorList>
            <person name="Wylensek D."/>
            <person name="Hitch T.C.A."/>
            <person name="Clavel T."/>
        </authorList>
    </citation>
    <scope>NUCLEOTIDE SEQUENCE [LARGE SCALE GENOMIC DNA]</scope>
    <source>
        <strain evidence="6 7">LKV-178-WT-2A</strain>
    </source>
</reference>
<comment type="pathway">
    <text evidence="5">Amine and polyamine degradation; ethanolamine degradation.</text>
</comment>
<dbReference type="Pfam" id="PF05985">
    <property type="entry name" value="EutC"/>
    <property type="match status" value="1"/>
</dbReference>
<dbReference type="GO" id="GO:0006520">
    <property type="term" value="P:amino acid metabolic process"/>
    <property type="evidence" value="ECO:0007669"/>
    <property type="project" value="InterPro"/>
</dbReference>
<evidence type="ECO:0000256" key="1">
    <source>
        <dbReference type="ARBA" id="ARBA00022628"/>
    </source>
</evidence>
<comment type="similarity">
    <text evidence="5">Belongs to the EutC family.</text>
</comment>
<comment type="subcellular location">
    <subcellularLocation>
        <location evidence="5">Bacterial microcompartment</location>
    </subcellularLocation>
</comment>
<keyword evidence="4 5" id="KW-1283">Bacterial microcompartment</keyword>
<evidence type="ECO:0000313" key="6">
    <source>
        <dbReference type="EMBL" id="MST85063.1"/>
    </source>
</evidence>
<evidence type="ECO:0000256" key="4">
    <source>
        <dbReference type="ARBA" id="ARBA00024446"/>
    </source>
</evidence>
<gene>
    <name evidence="5" type="primary">eutC</name>
    <name evidence="6" type="ORF">FYJ73_10390</name>
</gene>
<feature type="binding site" evidence="5">
    <location>
        <position position="214"/>
    </location>
    <ligand>
        <name>adenosylcob(III)alamin</name>
        <dbReference type="ChEBI" id="CHEBI:18408"/>
    </ligand>
</feature>
<dbReference type="PANTHER" id="PTHR39330:SF1">
    <property type="entry name" value="ETHANOLAMINE AMMONIA-LYASE SMALL SUBUNIT"/>
    <property type="match status" value="1"/>
</dbReference>
<dbReference type="InterPro" id="IPR009246">
    <property type="entry name" value="EutC"/>
</dbReference>
<dbReference type="PANTHER" id="PTHR39330">
    <property type="entry name" value="ETHANOLAMINE AMMONIA-LYASE LIGHT CHAIN"/>
    <property type="match status" value="1"/>
</dbReference>
<comment type="function">
    <text evidence="5">Catalyzes the deamination of various vicinal amino-alcohols to oxo compounds. Allows this organism to utilize ethanolamine as the sole source of nitrogen and carbon in the presence of external vitamin B12.</text>
</comment>
<dbReference type="GO" id="GO:0031471">
    <property type="term" value="C:ethanolamine degradation polyhedral organelle"/>
    <property type="evidence" value="ECO:0007669"/>
    <property type="project" value="UniProtKB-UniRule"/>
</dbReference>
<keyword evidence="1 5" id="KW-0846">Cobalamin</keyword>
<name>A0A7K0KGK6_9BACT</name>
<dbReference type="EC" id="4.3.1.7" evidence="5"/>
<proteinExistence type="inferred from homology"/>
<dbReference type="GO" id="GO:0009350">
    <property type="term" value="C:ethanolamine ammonia-lyase complex"/>
    <property type="evidence" value="ECO:0007669"/>
    <property type="project" value="UniProtKB-UniRule"/>
</dbReference>
<keyword evidence="7" id="KW-1185">Reference proteome</keyword>
<dbReference type="GO" id="GO:0031419">
    <property type="term" value="F:cobalamin binding"/>
    <property type="evidence" value="ECO:0007669"/>
    <property type="project" value="UniProtKB-UniRule"/>
</dbReference>
<evidence type="ECO:0000256" key="2">
    <source>
        <dbReference type="ARBA" id="ARBA00023239"/>
    </source>
</evidence>
<dbReference type="Gene3D" id="1.10.30.40">
    <property type="entry name" value="Ethanolamine ammonia-lyase light chain (EutC), N-terminal domain"/>
    <property type="match status" value="1"/>
</dbReference>
<evidence type="ECO:0000313" key="7">
    <source>
        <dbReference type="Proteomes" id="UP000438914"/>
    </source>
</evidence>
<dbReference type="GO" id="GO:0046336">
    <property type="term" value="P:ethanolamine catabolic process"/>
    <property type="evidence" value="ECO:0007669"/>
    <property type="project" value="UniProtKB-UniRule"/>
</dbReference>
<keyword evidence="3 5" id="KW-0170">Cobalt</keyword>
<comment type="cofactor">
    <cofactor evidence="5">
        <name>adenosylcob(III)alamin</name>
        <dbReference type="ChEBI" id="CHEBI:18408"/>
    </cofactor>
    <text evidence="5">Binds between the large and small subunits.</text>
</comment>
<dbReference type="InterPro" id="IPR042251">
    <property type="entry name" value="EutC_C"/>
</dbReference>
<feature type="binding site" evidence="5">
    <location>
        <position position="185"/>
    </location>
    <ligand>
        <name>adenosylcob(III)alamin</name>
        <dbReference type="ChEBI" id="CHEBI:18408"/>
    </ligand>
</feature>
<sequence length="286" mass="32315">METEISIRTQHLEENDCWAWLRQFTDARIALGRTGSSVLTDDYLKFRLAHARARDSIKMPFDARRVAEDLHRLGLTSFEVDSKAGNRETFITRPDLGRRLSDESRARLKAMHYPGCDVLLVIADGLSSKAVHKQAVPLVEHLQPYLRDLRLSLGPIVLAHQSRVALADDIAELMHAKLVAILIGERPGLSSPDSLSVYMTYKPYFGRMESERNCISNIRPEGLNYDAAAFKLTWLIANAFDRRVSGTALKDESDDPAKYGKLADLRKKYYHEIPMVHKTALRIAIG</sequence>
<dbReference type="GO" id="GO:0008851">
    <property type="term" value="F:ethanolamine ammonia-lyase activity"/>
    <property type="evidence" value="ECO:0007669"/>
    <property type="project" value="UniProtKB-UniRule"/>
</dbReference>
<feature type="binding site" evidence="5">
    <location>
        <position position="164"/>
    </location>
    <ligand>
        <name>adenosylcob(III)alamin</name>
        <dbReference type="ChEBI" id="CHEBI:18408"/>
    </ligand>
</feature>
<accession>A0A7K0KGK6</accession>
<dbReference type="Proteomes" id="UP000438914">
    <property type="component" value="Unassembled WGS sequence"/>
</dbReference>
<evidence type="ECO:0000256" key="5">
    <source>
        <dbReference type="HAMAP-Rule" id="MF_00601"/>
    </source>
</evidence>
<keyword evidence="2 5" id="KW-0456">Lyase</keyword>
<organism evidence="6 7">
    <name type="scientific">Hallella mizrahii</name>
    <dbReference type="NCBI Taxonomy" id="2606637"/>
    <lineage>
        <taxon>Bacteria</taxon>
        <taxon>Pseudomonadati</taxon>
        <taxon>Bacteroidota</taxon>
        <taxon>Bacteroidia</taxon>
        <taxon>Bacteroidales</taxon>
        <taxon>Prevotellaceae</taxon>
        <taxon>Hallella</taxon>
    </lineage>
</organism>
<dbReference type="EMBL" id="VUNG01000027">
    <property type="protein sequence ID" value="MST85063.1"/>
    <property type="molecule type" value="Genomic_DNA"/>
</dbReference>
<dbReference type="UniPathway" id="UPA00560"/>